<organism evidence="2">
    <name type="scientific">marine metagenome</name>
    <dbReference type="NCBI Taxonomy" id="408172"/>
    <lineage>
        <taxon>unclassified sequences</taxon>
        <taxon>metagenomes</taxon>
        <taxon>ecological metagenomes</taxon>
    </lineage>
</organism>
<dbReference type="AlphaFoldDB" id="A0A381S5G8"/>
<protein>
    <submittedName>
        <fullName evidence="2">Uncharacterized protein</fullName>
    </submittedName>
</protein>
<accession>A0A381S5G8</accession>
<feature type="region of interest" description="Disordered" evidence="1">
    <location>
        <begin position="21"/>
        <end position="55"/>
    </location>
</feature>
<evidence type="ECO:0000256" key="1">
    <source>
        <dbReference type="SAM" id="MobiDB-lite"/>
    </source>
</evidence>
<proteinExistence type="predicted"/>
<dbReference type="EMBL" id="UINC01002690">
    <property type="protein sequence ID" value="SUZ99316.1"/>
    <property type="molecule type" value="Genomic_DNA"/>
</dbReference>
<reference evidence="2" key="1">
    <citation type="submission" date="2018-05" db="EMBL/GenBank/DDBJ databases">
        <authorList>
            <person name="Lanie J.A."/>
            <person name="Ng W.-L."/>
            <person name="Kazmierczak K.M."/>
            <person name="Andrzejewski T.M."/>
            <person name="Davidsen T.M."/>
            <person name="Wayne K.J."/>
            <person name="Tettelin H."/>
            <person name="Glass J.I."/>
            <person name="Rusch D."/>
            <person name="Podicherti R."/>
            <person name="Tsui H.-C.T."/>
            <person name="Winkler M.E."/>
        </authorList>
    </citation>
    <scope>NUCLEOTIDE SEQUENCE</scope>
</reference>
<feature type="compositionally biased region" description="Gly residues" evidence="1">
    <location>
        <begin position="44"/>
        <end position="53"/>
    </location>
</feature>
<gene>
    <name evidence="2" type="ORF">METZ01_LOCUS52170</name>
</gene>
<name>A0A381S5G8_9ZZZZ</name>
<sequence length="97" mass="10253">MQPVVFPDSAEMVINDFTRNGTDDLIEDSQSNQNARRANLAGSRTGGRSGGGTIEPVHNTGLRVADGQGIVVPGNFVRGGTTRWACRPPPGPQSAHR</sequence>
<evidence type="ECO:0000313" key="2">
    <source>
        <dbReference type="EMBL" id="SUZ99316.1"/>
    </source>
</evidence>